<dbReference type="InterPro" id="IPR017972">
    <property type="entry name" value="Cyt_P450_CS"/>
</dbReference>
<organism evidence="12 13">
    <name type="scientific">Lactarius akahatsu</name>
    <dbReference type="NCBI Taxonomy" id="416441"/>
    <lineage>
        <taxon>Eukaryota</taxon>
        <taxon>Fungi</taxon>
        <taxon>Dikarya</taxon>
        <taxon>Basidiomycota</taxon>
        <taxon>Agaricomycotina</taxon>
        <taxon>Agaricomycetes</taxon>
        <taxon>Russulales</taxon>
        <taxon>Russulaceae</taxon>
        <taxon>Lactarius</taxon>
    </lineage>
</organism>
<evidence type="ECO:0000256" key="3">
    <source>
        <dbReference type="ARBA" id="ARBA00010617"/>
    </source>
</evidence>
<reference evidence="12" key="1">
    <citation type="submission" date="2022-01" db="EMBL/GenBank/DDBJ databases">
        <title>Comparative genomics reveals a dynamic genome evolution in the ectomycorrhizal milk-cap (Lactarius) mushrooms.</title>
        <authorList>
            <consortium name="DOE Joint Genome Institute"/>
            <person name="Lebreton A."/>
            <person name="Tang N."/>
            <person name="Kuo A."/>
            <person name="LaButti K."/>
            <person name="Drula E."/>
            <person name="Barry K."/>
            <person name="Clum A."/>
            <person name="Lipzen A."/>
            <person name="Mousain D."/>
            <person name="Ng V."/>
            <person name="Wang R."/>
            <person name="Wang X."/>
            <person name="Dai Y."/>
            <person name="Henrissat B."/>
            <person name="Grigoriev I.V."/>
            <person name="Guerin-Laguette A."/>
            <person name="Yu F."/>
            <person name="Martin F.M."/>
        </authorList>
    </citation>
    <scope>NUCLEOTIDE SEQUENCE</scope>
    <source>
        <strain evidence="12">QP</strain>
    </source>
</reference>
<evidence type="ECO:0000256" key="9">
    <source>
        <dbReference type="PIRSR" id="PIRSR602401-1"/>
    </source>
</evidence>
<sequence>MHSVLLVLLSLLGLYLLQTLLEFRRAIHSVGWVPLLPRNDMTESYPARHLPGPRLLLNPMWFLGQVIRRALPPIRYMSREPSWMIKGGYQDFAAAGKDAIALAGVFPTPRATIFLADAAAIKEVATSRARFPKPLRLYSALSVFGSNIVASEGEEWKRYRTITAPAFSERNTRLVWDETSRIMFDLFDNVWGDSPEIVLDHCVDITLPIALFVIGVAGFGRRVTWTSDLIVPPGHQMTFKDALHILSSNLGLKIILPNWAMNLTEHTRRVNLAFSELKQYMVEMVDDRRSAETKEKCHDLFSGLLDAAHDDPDGGVAITEQELIGNTFIFLLAGHETTAHTLCFSFALLALYPDEQERLYQQIKGIMTELNGIPTYEDMNLFTLSLAVLYETLRMFPPVPGIPKYAAEDTSLTVDNADGGKTTFPVPSGTDLQFHVIALHYNPRYWKDPHTFRPERFLEEWPRDAFLPFSAGVRGCLGRRFFETESIAVITMMMLKYRVEIKEESEFIGETFEQRFARVTASEQLLTNTPGRVPLVFKRR</sequence>
<dbReference type="InterPro" id="IPR050121">
    <property type="entry name" value="Cytochrome_P450_monoxygenase"/>
</dbReference>
<evidence type="ECO:0000256" key="5">
    <source>
        <dbReference type="ARBA" id="ARBA00022723"/>
    </source>
</evidence>
<evidence type="ECO:0000256" key="1">
    <source>
        <dbReference type="ARBA" id="ARBA00001971"/>
    </source>
</evidence>
<name>A0AAD4L9Q9_9AGAM</name>
<keyword evidence="7 9" id="KW-0408">Iron</keyword>
<dbReference type="InterPro" id="IPR001128">
    <property type="entry name" value="Cyt_P450"/>
</dbReference>
<dbReference type="GO" id="GO:0020037">
    <property type="term" value="F:heme binding"/>
    <property type="evidence" value="ECO:0007669"/>
    <property type="project" value="InterPro"/>
</dbReference>
<dbReference type="Proteomes" id="UP001201163">
    <property type="component" value="Unassembled WGS sequence"/>
</dbReference>
<keyword evidence="5 9" id="KW-0479">Metal-binding</keyword>
<comment type="cofactor">
    <cofactor evidence="1 9">
        <name>heme</name>
        <dbReference type="ChEBI" id="CHEBI:30413"/>
    </cofactor>
</comment>
<feature type="binding site" description="axial binding residue" evidence="9">
    <location>
        <position position="476"/>
    </location>
    <ligand>
        <name>heme</name>
        <dbReference type="ChEBI" id="CHEBI:30413"/>
    </ligand>
    <ligandPart>
        <name>Fe</name>
        <dbReference type="ChEBI" id="CHEBI:18248"/>
    </ligandPart>
</feature>
<evidence type="ECO:0000313" key="13">
    <source>
        <dbReference type="Proteomes" id="UP001201163"/>
    </source>
</evidence>
<evidence type="ECO:0000256" key="7">
    <source>
        <dbReference type="ARBA" id="ARBA00023004"/>
    </source>
</evidence>
<dbReference type="GO" id="GO:0016705">
    <property type="term" value="F:oxidoreductase activity, acting on paired donors, with incorporation or reduction of molecular oxygen"/>
    <property type="evidence" value="ECO:0007669"/>
    <property type="project" value="InterPro"/>
</dbReference>
<comment type="similarity">
    <text evidence="3 10">Belongs to the cytochrome P450 family.</text>
</comment>
<protein>
    <submittedName>
        <fullName evidence="12">Cytochrome P450</fullName>
    </submittedName>
</protein>
<comment type="caution">
    <text evidence="12">The sequence shown here is derived from an EMBL/GenBank/DDBJ whole genome shotgun (WGS) entry which is preliminary data.</text>
</comment>
<dbReference type="InterPro" id="IPR036396">
    <property type="entry name" value="Cyt_P450_sf"/>
</dbReference>
<evidence type="ECO:0000256" key="6">
    <source>
        <dbReference type="ARBA" id="ARBA00023002"/>
    </source>
</evidence>
<evidence type="ECO:0000256" key="4">
    <source>
        <dbReference type="ARBA" id="ARBA00022617"/>
    </source>
</evidence>
<dbReference type="PANTHER" id="PTHR24305:SF166">
    <property type="entry name" value="CYTOCHROME P450 12A4, MITOCHONDRIAL-RELATED"/>
    <property type="match status" value="1"/>
</dbReference>
<dbReference type="PRINTS" id="PR00463">
    <property type="entry name" value="EP450I"/>
</dbReference>
<dbReference type="GO" id="GO:0004497">
    <property type="term" value="F:monooxygenase activity"/>
    <property type="evidence" value="ECO:0007669"/>
    <property type="project" value="UniProtKB-KW"/>
</dbReference>
<evidence type="ECO:0000256" key="2">
    <source>
        <dbReference type="ARBA" id="ARBA00005179"/>
    </source>
</evidence>
<dbReference type="GO" id="GO:0005506">
    <property type="term" value="F:iron ion binding"/>
    <property type="evidence" value="ECO:0007669"/>
    <property type="project" value="InterPro"/>
</dbReference>
<feature type="chain" id="PRO_5042049491" evidence="11">
    <location>
        <begin position="20"/>
        <end position="540"/>
    </location>
</feature>
<proteinExistence type="inferred from homology"/>
<dbReference type="InterPro" id="IPR002401">
    <property type="entry name" value="Cyt_P450_E_grp-I"/>
</dbReference>
<dbReference type="Pfam" id="PF00067">
    <property type="entry name" value="p450"/>
    <property type="match status" value="1"/>
</dbReference>
<keyword evidence="8 10" id="KW-0503">Monooxygenase</keyword>
<accession>A0AAD4L9Q9</accession>
<feature type="signal peptide" evidence="11">
    <location>
        <begin position="1"/>
        <end position="19"/>
    </location>
</feature>
<dbReference type="SUPFAM" id="SSF48264">
    <property type="entry name" value="Cytochrome P450"/>
    <property type="match status" value="1"/>
</dbReference>
<dbReference type="EMBL" id="JAKELL010000095">
    <property type="protein sequence ID" value="KAH8982891.1"/>
    <property type="molecule type" value="Genomic_DNA"/>
</dbReference>
<keyword evidence="11" id="KW-0732">Signal</keyword>
<dbReference type="PANTHER" id="PTHR24305">
    <property type="entry name" value="CYTOCHROME P450"/>
    <property type="match status" value="1"/>
</dbReference>
<keyword evidence="13" id="KW-1185">Reference proteome</keyword>
<evidence type="ECO:0000256" key="10">
    <source>
        <dbReference type="RuleBase" id="RU000461"/>
    </source>
</evidence>
<keyword evidence="4 9" id="KW-0349">Heme</keyword>
<evidence type="ECO:0000256" key="8">
    <source>
        <dbReference type="ARBA" id="ARBA00023033"/>
    </source>
</evidence>
<gene>
    <name evidence="12" type="ORF">EDB92DRAFT_1952037</name>
</gene>
<keyword evidence="6 10" id="KW-0560">Oxidoreductase</keyword>
<evidence type="ECO:0000256" key="11">
    <source>
        <dbReference type="SAM" id="SignalP"/>
    </source>
</evidence>
<dbReference type="Gene3D" id="1.10.630.10">
    <property type="entry name" value="Cytochrome P450"/>
    <property type="match status" value="1"/>
</dbReference>
<evidence type="ECO:0000313" key="12">
    <source>
        <dbReference type="EMBL" id="KAH8982891.1"/>
    </source>
</evidence>
<dbReference type="AlphaFoldDB" id="A0AAD4L9Q9"/>
<dbReference type="PROSITE" id="PS00086">
    <property type="entry name" value="CYTOCHROME_P450"/>
    <property type="match status" value="1"/>
</dbReference>
<comment type="pathway">
    <text evidence="2">Secondary metabolite biosynthesis.</text>
</comment>
<dbReference type="PRINTS" id="PR00385">
    <property type="entry name" value="P450"/>
</dbReference>